<accession>A0ABX8MXY2</accession>
<evidence type="ECO:0000313" key="6">
    <source>
        <dbReference type="EMBL" id="QXH49132.1"/>
    </source>
</evidence>
<keyword evidence="7" id="KW-1185">Reference proteome</keyword>
<dbReference type="InterPro" id="IPR001736">
    <property type="entry name" value="PLipase_D/transphosphatidylase"/>
</dbReference>
<evidence type="ECO:0000256" key="4">
    <source>
        <dbReference type="ARBA" id="ARBA00023098"/>
    </source>
</evidence>
<evidence type="ECO:0000256" key="1">
    <source>
        <dbReference type="ARBA" id="ARBA00000798"/>
    </source>
</evidence>
<comment type="catalytic activity">
    <reaction evidence="1">
        <text>a 1,2-diacyl-sn-glycero-3-phosphocholine + H2O = a 1,2-diacyl-sn-glycero-3-phosphate + choline + H(+)</text>
        <dbReference type="Rhea" id="RHEA:14445"/>
        <dbReference type="ChEBI" id="CHEBI:15354"/>
        <dbReference type="ChEBI" id="CHEBI:15377"/>
        <dbReference type="ChEBI" id="CHEBI:15378"/>
        <dbReference type="ChEBI" id="CHEBI:57643"/>
        <dbReference type="ChEBI" id="CHEBI:58608"/>
        <dbReference type="EC" id="3.1.4.4"/>
    </reaction>
</comment>
<proteinExistence type="predicted"/>
<protein>
    <submittedName>
        <fullName evidence="6">Phospholipase</fullName>
    </submittedName>
</protein>
<dbReference type="PROSITE" id="PS50035">
    <property type="entry name" value="PLD"/>
    <property type="match status" value="2"/>
</dbReference>
<keyword evidence="4" id="KW-0443">Lipid metabolism</keyword>
<evidence type="ECO:0000313" key="7">
    <source>
        <dbReference type="Proteomes" id="UP001046350"/>
    </source>
</evidence>
<dbReference type="EMBL" id="CP077076">
    <property type="protein sequence ID" value="QXH49132.1"/>
    <property type="molecule type" value="Genomic_DNA"/>
</dbReference>
<name>A0ABX8MXY2_9PSED</name>
<dbReference type="Pfam" id="PF00614">
    <property type="entry name" value="PLDc"/>
    <property type="match status" value="1"/>
</dbReference>
<organism evidence="6 7">
    <name type="scientific">Pseudomonas fakonensis</name>
    <dbReference type="NCBI Taxonomy" id="2842355"/>
    <lineage>
        <taxon>Bacteria</taxon>
        <taxon>Pseudomonadati</taxon>
        <taxon>Pseudomonadota</taxon>
        <taxon>Gammaproteobacteria</taxon>
        <taxon>Pseudomonadales</taxon>
        <taxon>Pseudomonadaceae</taxon>
        <taxon>Pseudomonas</taxon>
    </lineage>
</organism>
<feature type="domain" description="PLD phosphodiesterase" evidence="5">
    <location>
        <begin position="831"/>
        <end position="858"/>
    </location>
</feature>
<dbReference type="PANTHER" id="PTHR18896:SF76">
    <property type="entry name" value="PHOSPHOLIPASE"/>
    <property type="match status" value="1"/>
</dbReference>
<evidence type="ECO:0000256" key="2">
    <source>
        <dbReference type="ARBA" id="ARBA00022737"/>
    </source>
</evidence>
<sequence length="1073" mass="119287">MPGNPPPYNGVRHKEVTQIISADGRPLKAVSAPDFFIRGANTFAPVRSGNRVRFFTSGHAYYQDLAEAIDQAQASIFITGWQVNHDVLLDGRRTLWQCLRSALLGKPALKVYVLPWLSPMPSLGTHDFETMLAVFHLNVGLGRARAFCLPAIQQSDMRGLGAVFSHHQKSVVIDNQVGYVGGIDLAHGRCDDHRFSLDASARRGRDAYNPCIPHLGWMDMDKHVSRAGLLLATVLDLSLPAFRIPIGKTGLSIPVPADRLLNASAWLRDLAISPMHPVLAWLVKAGSSFKELIGTITHPLEAGKQYLTDAAIRQVAALIRHNWQRLPLAEPLKSQAEAWLQQVEAAQGDLSIALRLQSHLLINQWLGNTDLGRMVALLCDKGFDAMPADKAQWLNGIGETASALLMHLYTLLQQRVASHRAPYRYLAHDPQPLGSPDHRTLAADQPRMPWQDVHSRIEGPSVYDLSRNFIDRWNGQQAYLAQTPTLYKTDAVIALMEWLNRLARDAGMPHHLDLAGHLQLDLPAPEPMWIDQPEQLPTPPDIVRGQVQVQVLRSASAAMAAQEAKGRSLAKVHLPLPPGIRAQGMQDNCNSAMLQVISSAQHFLYIENQFFQSAFGAQGELNEREELSGPMASLRDPGTLREDFVARVKLREALNAQDYGLIDWVELQAICKAYGEEGMVFAEALQGMWTLNAQGWLSHKLGQEKPLENSIAAALADRIGRAIYENRPFHVYLVLPVHPEGKLDVPNVMHQVHLTMQSLVFGELSLVKRIQRHMALKAIMDRGKSREEAVGIIKSKDGKGQPVYAQQDWSRYLTLLNLRTWGYLKGRVVTEQIYVHSKLMIADDRVAILGSANINDRSLNGQRDSELAAIIRDTQPVKAKLDGKYPHTVGKAVHQLRVDLWRKHFGLDLPPGGPVAPFTELADCLDQPAAEHVWRAIQERARANSEAYETVFDFIPQSRSQVQVLDAEGVKKYQDGFPASIWPTWAYRDALKLKLGGDLKELSPHQERFWLKGDPDAPMGVAGFICALPVNWTKGENSDSGFNLTILAKRQQKQGAGNVVAQSESPLHKDHHS</sequence>
<dbReference type="Pfam" id="PF13091">
    <property type="entry name" value="PLDc_2"/>
    <property type="match status" value="1"/>
</dbReference>
<evidence type="ECO:0000259" key="5">
    <source>
        <dbReference type="PROSITE" id="PS50035"/>
    </source>
</evidence>
<keyword evidence="3" id="KW-0378">Hydrolase</keyword>
<keyword evidence="2" id="KW-0677">Repeat</keyword>
<dbReference type="SMART" id="SM00155">
    <property type="entry name" value="PLDc"/>
    <property type="match status" value="2"/>
</dbReference>
<dbReference type="InterPro" id="IPR015679">
    <property type="entry name" value="PLipase_D_fam"/>
</dbReference>
<gene>
    <name evidence="6" type="ORF">KSS94_14305</name>
</gene>
<dbReference type="Proteomes" id="UP001046350">
    <property type="component" value="Chromosome"/>
</dbReference>
<dbReference type="CDD" id="cd09141">
    <property type="entry name" value="PLDc_vPLD1_2_yPLD_like_2"/>
    <property type="match status" value="1"/>
</dbReference>
<reference evidence="6" key="1">
    <citation type="journal article" date="2021" name="Microorganisms">
        <title>The Ever-Expanding Pseudomonas Genus: Description of 43 New Species and Partition of the Pseudomonas putida Group.</title>
        <authorList>
            <person name="Girard L."/>
            <person name="Lood C."/>
            <person name="Hofte M."/>
            <person name="Vandamme P."/>
            <person name="Rokni-Zadeh H."/>
            <person name="van Noort V."/>
            <person name="Lavigne R."/>
            <person name="De Mot R."/>
        </authorList>
    </citation>
    <scope>NUCLEOTIDE SEQUENCE</scope>
    <source>
        <strain evidence="6">COW40</strain>
    </source>
</reference>
<evidence type="ECO:0000256" key="3">
    <source>
        <dbReference type="ARBA" id="ARBA00022801"/>
    </source>
</evidence>
<dbReference type="PANTHER" id="PTHR18896">
    <property type="entry name" value="PHOSPHOLIPASE D"/>
    <property type="match status" value="1"/>
</dbReference>
<dbReference type="CDD" id="cd09104">
    <property type="entry name" value="PLDc_vPLD1_2_like_1"/>
    <property type="match status" value="1"/>
</dbReference>
<dbReference type="InterPro" id="IPR025202">
    <property type="entry name" value="PLD-like_dom"/>
</dbReference>
<feature type="domain" description="PLD phosphodiesterase" evidence="5">
    <location>
        <begin position="162"/>
        <end position="189"/>
    </location>
</feature>
<dbReference type="RefSeq" id="WP_217838756.1">
    <property type="nucleotide sequence ID" value="NZ_CP077076.1"/>
</dbReference>